<feature type="transmembrane region" description="Helical" evidence="9">
    <location>
        <begin position="29"/>
        <end position="48"/>
    </location>
</feature>
<comment type="subcellular location">
    <subcellularLocation>
        <location evidence="1">Cell membrane</location>
        <topology evidence="1">Multi-pass membrane protein</topology>
    </subcellularLocation>
</comment>
<feature type="transmembrane region" description="Helical" evidence="9">
    <location>
        <begin position="91"/>
        <end position="114"/>
    </location>
</feature>
<keyword evidence="8 9" id="KW-0472">Membrane</keyword>
<dbReference type="PANTHER" id="PTHR32507">
    <property type="entry name" value="NA(+)/H(+) ANTIPORTER 1"/>
    <property type="match status" value="1"/>
</dbReference>
<evidence type="ECO:0000256" key="3">
    <source>
        <dbReference type="ARBA" id="ARBA00022449"/>
    </source>
</evidence>
<comment type="caution">
    <text evidence="11">The sequence shown here is derived from an EMBL/GenBank/DDBJ whole genome shotgun (WGS) entry which is preliminary data.</text>
</comment>
<protein>
    <submittedName>
        <fullName evidence="11">Sodium:proton antiporter</fullName>
    </submittedName>
</protein>
<keyword evidence="7" id="KW-0406">Ion transport</keyword>
<dbReference type="InterPro" id="IPR038770">
    <property type="entry name" value="Na+/solute_symporter_sf"/>
</dbReference>
<feature type="domain" description="Cation/H+ exchanger transmembrane" evidence="10">
    <location>
        <begin position="14"/>
        <end position="395"/>
    </location>
</feature>
<accession>A0A512DV04</accession>
<dbReference type="GO" id="GO:1902600">
    <property type="term" value="P:proton transmembrane transport"/>
    <property type="evidence" value="ECO:0007669"/>
    <property type="project" value="InterPro"/>
</dbReference>
<evidence type="ECO:0000256" key="5">
    <source>
        <dbReference type="ARBA" id="ARBA00022692"/>
    </source>
</evidence>
<dbReference type="PANTHER" id="PTHR32507:SF8">
    <property type="entry name" value="CNH1P"/>
    <property type="match status" value="1"/>
</dbReference>
<dbReference type="Gene3D" id="1.20.1530.20">
    <property type="match status" value="1"/>
</dbReference>
<dbReference type="Pfam" id="PF00999">
    <property type="entry name" value="Na_H_Exchanger"/>
    <property type="match status" value="1"/>
</dbReference>
<evidence type="ECO:0000256" key="6">
    <source>
        <dbReference type="ARBA" id="ARBA00022989"/>
    </source>
</evidence>
<keyword evidence="4" id="KW-1003">Cell membrane</keyword>
<evidence type="ECO:0000313" key="12">
    <source>
        <dbReference type="Proteomes" id="UP000321523"/>
    </source>
</evidence>
<dbReference type="InterPro" id="IPR006153">
    <property type="entry name" value="Cation/H_exchanger_TM"/>
</dbReference>
<feature type="transmembrane region" description="Helical" evidence="9">
    <location>
        <begin position="232"/>
        <end position="260"/>
    </location>
</feature>
<evidence type="ECO:0000256" key="9">
    <source>
        <dbReference type="SAM" id="Phobius"/>
    </source>
</evidence>
<feature type="transmembrane region" description="Helical" evidence="9">
    <location>
        <begin position="194"/>
        <end position="212"/>
    </location>
</feature>
<keyword evidence="2" id="KW-0813">Transport</keyword>
<evidence type="ECO:0000256" key="1">
    <source>
        <dbReference type="ARBA" id="ARBA00004651"/>
    </source>
</evidence>
<dbReference type="AlphaFoldDB" id="A0A512DV04"/>
<dbReference type="OrthoDB" id="9810860at2"/>
<feature type="transmembrane region" description="Helical" evidence="9">
    <location>
        <begin position="373"/>
        <end position="394"/>
    </location>
</feature>
<dbReference type="GO" id="GO:0005886">
    <property type="term" value="C:plasma membrane"/>
    <property type="evidence" value="ECO:0007669"/>
    <property type="project" value="UniProtKB-SubCell"/>
</dbReference>
<dbReference type="GO" id="GO:0015297">
    <property type="term" value="F:antiporter activity"/>
    <property type="evidence" value="ECO:0007669"/>
    <property type="project" value="UniProtKB-KW"/>
</dbReference>
<evidence type="ECO:0000259" key="10">
    <source>
        <dbReference type="Pfam" id="PF00999"/>
    </source>
</evidence>
<proteinExistence type="predicted"/>
<keyword evidence="6 9" id="KW-1133">Transmembrane helix</keyword>
<evidence type="ECO:0000256" key="2">
    <source>
        <dbReference type="ARBA" id="ARBA00022448"/>
    </source>
</evidence>
<feature type="transmembrane region" description="Helical" evidence="9">
    <location>
        <begin position="281"/>
        <end position="299"/>
    </location>
</feature>
<feature type="transmembrane region" description="Helical" evidence="9">
    <location>
        <begin position="305"/>
        <end position="330"/>
    </location>
</feature>
<dbReference type="RefSeq" id="WP_044432953.1">
    <property type="nucleotide sequence ID" value="NZ_BJYZ01000019.1"/>
</dbReference>
<evidence type="ECO:0000313" key="11">
    <source>
        <dbReference type="EMBL" id="GEO40060.1"/>
    </source>
</evidence>
<dbReference type="EMBL" id="BJYZ01000019">
    <property type="protein sequence ID" value="GEO40060.1"/>
    <property type="molecule type" value="Genomic_DNA"/>
</dbReference>
<dbReference type="Proteomes" id="UP000321523">
    <property type="component" value="Unassembled WGS sequence"/>
</dbReference>
<sequence length="413" mass="43447">MYQNATLLALFLLIYSAIAGRVERSWISGPIVFTGVGLLLGPVGLNILHLNVTAEGLRVLAELTLAMVLFTDAANADLGTVRYHVNLPGRLLLVGLPMTIALGYLLAALMFPWLSVLEMALLAAILAPTDAALGKPVMTNREVPAPIREALNLESGLNDGLCVPVVVILLGLAVGSQLEGGSTMHMARVVTEEIGIGLVVGLTLTGGAALMLRLTGKHGWTSPNWQEVPVVALAAACFAAAQALGGSGFIACFVGGLMLNKLRESVEDKSVEDKLMEGAESIGETLALLTWVVFGAAVITRMIDLFTWSALLYAVLSLTVIRMVPVYLCLTGTGMSMAEKLFVGWFGPRGLASIVFAIIVFDAQLSGNDTVMAVIALTVLLSVVAHGVTANFLLKTMRFGDPAPARPRAARGS</sequence>
<keyword evidence="5 9" id="KW-0812">Transmembrane</keyword>
<name>A0A512DV04_9PROT</name>
<feature type="transmembrane region" description="Helical" evidence="9">
    <location>
        <begin position="342"/>
        <end position="361"/>
    </location>
</feature>
<evidence type="ECO:0000256" key="7">
    <source>
        <dbReference type="ARBA" id="ARBA00023065"/>
    </source>
</evidence>
<feature type="transmembrane region" description="Helical" evidence="9">
    <location>
        <begin position="156"/>
        <end position="174"/>
    </location>
</feature>
<keyword evidence="3" id="KW-0050">Antiport</keyword>
<evidence type="ECO:0000256" key="8">
    <source>
        <dbReference type="ARBA" id="ARBA00023136"/>
    </source>
</evidence>
<evidence type="ECO:0000256" key="4">
    <source>
        <dbReference type="ARBA" id="ARBA00022475"/>
    </source>
</evidence>
<reference evidence="11 12" key="1">
    <citation type="submission" date="2019-07" db="EMBL/GenBank/DDBJ databases">
        <title>Whole genome shotgun sequence of Skermanella aerolata NBRC 106429.</title>
        <authorList>
            <person name="Hosoyama A."/>
            <person name="Uohara A."/>
            <person name="Ohji S."/>
            <person name="Ichikawa N."/>
        </authorList>
    </citation>
    <scope>NUCLEOTIDE SEQUENCE [LARGE SCALE GENOMIC DNA]</scope>
    <source>
        <strain evidence="11 12">NBRC 106429</strain>
    </source>
</reference>
<keyword evidence="12" id="KW-1185">Reference proteome</keyword>
<organism evidence="11 12">
    <name type="scientific">Skermanella aerolata</name>
    <dbReference type="NCBI Taxonomy" id="393310"/>
    <lineage>
        <taxon>Bacteria</taxon>
        <taxon>Pseudomonadati</taxon>
        <taxon>Pseudomonadota</taxon>
        <taxon>Alphaproteobacteria</taxon>
        <taxon>Rhodospirillales</taxon>
        <taxon>Azospirillaceae</taxon>
        <taxon>Skermanella</taxon>
    </lineage>
</organism>
<gene>
    <name evidence="11" type="ORF">SAE02_42080</name>
</gene>